<dbReference type="InterPro" id="IPR011262">
    <property type="entry name" value="DNA-dir_RNA_pol_insert"/>
</dbReference>
<keyword evidence="5 11" id="KW-0808">Transferase</keyword>
<protein>
    <recommendedName>
        <fullName evidence="3 11">DNA-directed RNA polymerase subunit alpha</fullName>
        <shortName evidence="11">RNAP subunit alpha</shortName>
        <ecNumber evidence="2 11">2.7.7.6</ecNumber>
    </recommendedName>
    <alternativeName>
        <fullName evidence="9 11">RNA polymerase subunit alpha</fullName>
    </alternativeName>
    <alternativeName>
        <fullName evidence="8 11">Transcriptase subunit alpha</fullName>
    </alternativeName>
</protein>
<name>A0A2M8KX61_9BACT</name>
<keyword evidence="6 11" id="KW-0548">Nucleotidyltransferase</keyword>
<dbReference type="SUPFAM" id="SSF56553">
    <property type="entry name" value="Insert subdomain of RNA polymerase alpha subunit"/>
    <property type="match status" value="1"/>
</dbReference>
<evidence type="ECO:0000256" key="9">
    <source>
        <dbReference type="ARBA" id="ARBA00033070"/>
    </source>
</evidence>
<comment type="function">
    <text evidence="11">DNA-dependent RNA polymerase catalyzes the transcription of DNA into RNA using the four ribonucleoside triphosphates as substrates.</text>
</comment>
<dbReference type="EC" id="2.7.7.6" evidence="2 11"/>
<evidence type="ECO:0000256" key="3">
    <source>
        <dbReference type="ARBA" id="ARBA00015972"/>
    </source>
</evidence>
<dbReference type="Pfam" id="PF01000">
    <property type="entry name" value="RNA_pol_A_bac"/>
    <property type="match status" value="1"/>
</dbReference>
<dbReference type="GO" id="GO:0003677">
    <property type="term" value="F:DNA binding"/>
    <property type="evidence" value="ECO:0007669"/>
    <property type="project" value="UniProtKB-UniRule"/>
</dbReference>
<dbReference type="HAMAP" id="MF_00059">
    <property type="entry name" value="RNApol_bact_RpoA"/>
    <property type="match status" value="1"/>
</dbReference>
<evidence type="ECO:0000256" key="8">
    <source>
        <dbReference type="ARBA" id="ARBA00032524"/>
    </source>
</evidence>
<evidence type="ECO:0000256" key="2">
    <source>
        <dbReference type="ARBA" id="ARBA00012418"/>
    </source>
</evidence>
<dbReference type="InterPro" id="IPR036603">
    <property type="entry name" value="RBP11-like"/>
</dbReference>
<evidence type="ECO:0000256" key="1">
    <source>
        <dbReference type="ARBA" id="ARBA00007123"/>
    </source>
</evidence>
<feature type="region of interest" description="Alpha N-terminal domain (alpha-NTD)" evidence="11">
    <location>
        <begin position="1"/>
        <end position="235"/>
    </location>
</feature>
<comment type="subunit">
    <text evidence="11">Homodimer. The RNAP catalytic core consists of 2 alpha, 1 beta, 1 beta' and 1 omega subunit. When a sigma factor is associated with the core the holoenzyme is formed, which can initiate transcription.</text>
</comment>
<sequence>MKHDIILPSKPKTISEEGNAGIFEIDGFYPGYGITVGNVIRRILLSSLPGAAITQVKIDGVQHEFSTIDGVQEDVITILLNLKKLRFIMQGDESQTVEVSIKGVKTLTGKDIKTPSTIEIINPDAHIMTVTDKNTSITMEFTVEKGLGYATRASLHKDKVDVGMMTLDALFSPIQKATHEVEDMRVGDRTDYNRLRLHIETDGTITPREALMRAIAIALEQFTALAGAISDTPVEESTPAELSLIAGELSTIEDTDSDDDGVDVNKVKIEDLHLPSRTINALHENGIRTIGGLLRKDTETLSEIPGIGDKAIQEIRRAIGSMGLTLK</sequence>
<feature type="domain" description="DNA-directed RNA polymerase RpoA/D/Rpb3-type" evidence="12">
    <location>
        <begin position="20"/>
        <end position="228"/>
    </location>
</feature>
<dbReference type="GO" id="GO:0003899">
    <property type="term" value="F:DNA-directed RNA polymerase activity"/>
    <property type="evidence" value="ECO:0007669"/>
    <property type="project" value="UniProtKB-UniRule"/>
</dbReference>
<dbReference type="Gene3D" id="2.170.120.12">
    <property type="entry name" value="DNA-directed RNA polymerase, insert domain"/>
    <property type="match status" value="1"/>
</dbReference>
<dbReference type="FunFam" id="2.170.120.12:FF:000001">
    <property type="entry name" value="DNA-directed RNA polymerase subunit alpha"/>
    <property type="match status" value="1"/>
</dbReference>
<dbReference type="SMART" id="SM00662">
    <property type="entry name" value="RPOLD"/>
    <property type="match status" value="1"/>
</dbReference>
<feature type="region of interest" description="Alpha C-terminal domain (alpha-CTD)" evidence="11">
    <location>
        <begin position="262"/>
        <end position="327"/>
    </location>
</feature>
<keyword evidence="4 11" id="KW-0240">DNA-directed RNA polymerase</keyword>
<evidence type="ECO:0000313" key="14">
    <source>
        <dbReference type="Proteomes" id="UP000229098"/>
    </source>
</evidence>
<dbReference type="Gene3D" id="3.30.1360.10">
    <property type="entry name" value="RNA polymerase, RBP11-like subunit"/>
    <property type="match status" value="1"/>
</dbReference>
<evidence type="ECO:0000256" key="6">
    <source>
        <dbReference type="ARBA" id="ARBA00022695"/>
    </source>
</evidence>
<evidence type="ECO:0000256" key="7">
    <source>
        <dbReference type="ARBA" id="ARBA00023163"/>
    </source>
</evidence>
<dbReference type="GO" id="GO:0005737">
    <property type="term" value="C:cytoplasm"/>
    <property type="evidence" value="ECO:0007669"/>
    <property type="project" value="UniProtKB-ARBA"/>
</dbReference>
<dbReference type="GO" id="GO:0000428">
    <property type="term" value="C:DNA-directed RNA polymerase complex"/>
    <property type="evidence" value="ECO:0007669"/>
    <property type="project" value="UniProtKB-KW"/>
</dbReference>
<comment type="similarity">
    <text evidence="1 11">Belongs to the RNA polymerase alpha chain family.</text>
</comment>
<dbReference type="Pfam" id="PF03118">
    <property type="entry name" value="RNA_pol_A_CTD"/>
    <property type="match status" value="1"/>
</dbReference>
<comment type="caution">
    <text evidence="13">The sequence shown here is derived from an EMBL/GenBank/DDBJ whole genome shotgun (WGS) entry which is preliminary data.</text>
</comment>
<reference evidence="14" key="1">
    <citation type="submission" date="2017-09" db="EMBL/GenBank/DDBJ databases">
        <title>Depth-based differentiation of microbial function through sediment-hosted aquifers and enrichment of novel symbionts in the deep terrestrial subsurface.</title>
        <authorList>
            <person name="Probst A.J."/>
            <person name="Ladd B."/>
            <person name="Jarett J.K."/>
            <person name="Geller-Mcgrath D.E."/>
            <person name="Sieber C.M.K."/>
            <person name="Emerson J.B."/>
            <person name="Anantharaman K."/>
            <person name="Thomas B.C."/>
            <person name="Malmstrom R."/>
            <person name="Stieglmeier M."/>
            <person name="Klingl A."/>
            <person name="Woyke T."/>
            <person name="Ryan C.M."/>
            <person name="Banfield J.F."/>
        </authorList>
    </citation>
    <scope>NUCLEOTIDE SEQUENCE [LARGE SCALE GENOMIC DNA]</scope>
</reference>
<evidence type="ECO:0000256" key="11">
    <source>
        <dbReference type="HAMAP-Rule" id="MF_00059"/>
    </source>
</evidence>
<comment type="catalytic activity">
    <reaction evidence="10 11">
        <text>RNA(n) + a ribonucleoside 5'-triphosphate = RNA(n+1) + diphosphate</text>
        <dbReference type="Rhea" id="RHEA:21248"/>
        <dbReference type="Rhea" id="RHEA-COMP:14527"/>
        <dbReference type="Rhea" id="RHEA-COMP:17342"/>
        <dbReference type="ChEBI" id="CHEBI:33019"/>
        <dbReference type="ChEBI" id="CHEBI:61557"/>
        <dbReference type="ChEBI" id="CHEBI:140395"/>
        <dbReference type="EC" id="2.7.7.6"/>
    </reaction>
</comment>
<evidence type="ECO:0000259" key="12">
    <source>
        <dbReference type="SMART" id="SM00662"/>
    </source>
</evidence>
<dbReference type="CDD" id="cd06928">
    <property type="entry name" value="RNAP_alpha_NTD"/>
    <property type="match status" value="1"/>
</dbReference>
<dbReference type="InterPro" id="IPR036643">
    <property type="entry name" value="RNApol_insert_sf"/>
</dbReference>
<dbReference type="InterPro" id="IPR011773">
    <property type="entry name" value="DNA-dir_RpoA"/>
</dbReference>
<dbReference type="SUPFAM" id="SSF55257">
    <property type="entry name" value="RBP11-like subunits of RNA polymerase"/>
    <property type="match status" value="1"/>
</dbReference>
<dbReference type="InterPro" id="IPR011260">
    <property type="entry name" value="RNAP_asu_C"/>
</dbReference>
<dbReference type="Pfam" id="PF01193">
    <property type="entry name" value="RNA_pol_L"/>
    <property type="match status" value="1"/>
</dbReference>
<proteinExistence type="inferred from homology"/>
<gene>
    <name evidence="11" type="primary">rpoA</name>
    <name evidence="13" type="ORF">COU90_03455</name>
</gene>
<dbReference type="AlphaFoldDB" id="A0A2M8KX61"/>
<dbReference type="Proteomes" id="UP000229098">
    <property type="component" value="Unassembled WGS sequence"/>
</dbReference>
<dbReference type="NCBIfam" id="TIGR02027">
    <property type="entry name" value="rpoA"/>
    <property type="match status" value="1"/>
</dbReference>
<evidence type="ECO:0000313" key="13">
    <source>
        <dbReference type="EMBL" id="PJE64473.1"/>
    </source>
</evidence>
<dbReference type="InterPro" id="IPR011263">
    <property type="entry name" value="DNA-dir_RNA_pol_RpoA/D/Rpb3"/>
</dbReference>
<accession>A0A2M8KX61</accession>
<keyword evidence="7 11" id="KW-0804">Transcription</keyword>
<dbReference type="GO" id="GO:0046983">
    <property type="term" value="F:protein dimerization activity"/>
    <property type="evidence" value="ECO:0007669"/>
    <property type="project" value="InterPro"/>
</dbReference>
<evidence type="ECO:0000256" key="4">
    <source>
        <dbReference type="ARBA" id="ARBA00022478"/>
    </source>
</evidence>
<evidence type="ECO:0000256" key="10">
    <source>
        <dbReference type="ARBA" id="ARBA00048552"/>
    </source>
</evidence>
<dbReference type="SUPFAM" id="SSF47789">
    <property type="entry name" value="C-terminal domain of RNA polymerase alpha subunit"/>
    <property type="match status" value="1"/>
</dbReference>
<comment type="domain">
    <text evidence="11">The N-terminal domain is essential for RNAP assembly and basal transcription, whereas the C-terminal domain is involved in interaction with transcriptional regulators and with upstream promoter elements.</text>
</comment>
<organism evidence="13 14">
    <name type="scientific">Candidatus Ryanbacteria bacterium CG10_big_fil_rev_8_21_14_0_10_43_42</name>
    <dbReference type="NCBI Taxonomy" id="1974864"/>
    <lineage>
        <taxon>Bacteria</taxon>
        <taxon>Candidatus Ryaniibacteriota</taxon>
    </lineage>
</organism>
<evidence type="ECO:0000256" key="5">
    <source>
        <dbReference type="ARBA" id="ARBA00022679"/>
    </source>
</evidence>
<dbReference type="GO" id="GO:0006351">
    <property type="term" value="P:DNA-templated transcription"/>
    <property type="evidence" value="ECO:0007669"/>
    <property type="project" value="UniProtKB-UniRule"/>
</dbReference>
<dbReference type="EMBL" id="PFEF01000006">
    <property type="protein sequence ID" value="PJE64473.1"/>
    <property type="molecule type" value="Genomic_DNA"/>
</dbReference>
<dbReference type="NCBIfam" id="NF003519">
    <property type="entry name" value="PRK05182.2-5"/>
    <property type="match status" value="1"/>
</dbReference>
<dbReference type="Gene3D" id="1.10.150.20">
    <property type="entry name" value="5' to 3' exonuclease, C-terminal subdomain"/>
    <property type="match status" value="1"/>
</dbReference>